<proteinExistence type="predicted"/>
<dbReference type="PANTHER" id="PTHR43280:SF10">
    <property type="entry name" value="REGULATORY PROTEIN POCR"/>
    <property type="match status" value="1"/>
</dbReference>
<feature type="transmembrane region" description="Helical" evidence="4">
    <location>
        <begin position="261"/>
        <end position="282"/>
    </location>
</feature>
<keyword evidence="4" id="KW-0472">Membrane</keyword>
<keyword evidence="1" id="KW-0805">Transcription regulation</keyword>
<dbReference type="PANTHER" id="PTHR43280">
    <property type="entry name" value="ARAC-FAMILY TRANSCRIPTIONAL REGULATOR"/>
    <property type="match status" value="1"/>
</dbReference>
<sequence>MNRSWFYRMLFSYIPVFFIVTAFLFFIFIQTLNRQNRMETEKANDFIAQQALILMDSSLKSIDEKTTFEIMRNPSLKGFFSTSPSTDLYSEVQVMNAIHDLSITNPLISSVYLVRFNDEMVLSQSTSYNLKQFMDHSFIQSNRSIRNSVWTDRRGFREFPSEKEASVVTLIRRYPVFAQDKGMIVINVKIDALKAMISRLYNPKITFMMVTDRQGVSLLDDQGEAADGKAEVLARYQSDYTGWKYETGINQGGAAGFIMSLYNIWFTLGILAVIGAIAWMIYITRKNYRPIELIVSRLQLVASHRLSTDKGHRNEFAFIDSALENMIQQSHNLERQFAEDLSVKKKYFLYELLEGTRQVRLDEWAAQVEKFGISPLFGVQAVFIIEIDKYDQFAKAYSPRDQDIFKFVLSNVIHETVGLDSGSIWNLWTASNQLTGIVNFQQAEIDGASVPVSTFEKIRSWVAENLNFTVTIGVGDVVEHPDNLRDSYKEALEALQFKTVHGANRTIYHNQLQSKGNLHDHMQVVQSISSLYLSQGEWSSQLSDLFRAVAESHLPKADIINLLNSLLFYLNRNISAMGTEYQDLWKAEVMPGLHEGLQSFETLEEIQTLWSGRLEQFALRIETLRESSSQHHLVKEVRAYLENHFHNPDLSLDFLSHTFGMNGKYLSKLFKEEFGVKFVDFLIDLRIRHARQLLTETSHSVQEIAEKVGYTSSISFIRSFKKLTGMPPGDYRKEK</sequence>
<evidence type="ECO:0000256" key="4">
    <source>
        <dbReference type="SAM" id="Phobius"/>
    </source>
</evidence>
<dbReference type="SMART" id="SM00342">
    <property type="entry name" value="HTH_ARAC"/>
    <property type="match status" value="1"/>
</dbReference>
<keyword evidence="3" id="KW-0804">Transcription</keyword>
<protein>
    <submittedName>
        <fullName evidence="6">HTH-type transcriptional regulator YtdP</fullName>
    </submittedName>
</protein>
<dbReference type="GO" id="GO:0003700">
    <property type="term" value="F:DNA-binding transcription factor activity"/>
    <property type="evidence" value="ECO:0007669"/>
    <property type="project" value="InterPro"/>
</dbReference>
<dbReference type="PROSITE" id="PS00041">
    <property type="entry name" value="HTH_ARAC_FAMILY_1"/>
    <property type="match status" value="1"/>
</dbReference>
<reference evidence="6" key="2">
    <citation type="submission" date="2020-09" db="EMBL/GenBank/DDBJ databases">
        <authorList>
            <person name="Sun Q."/>
            <person name="Zhou Y."/>
        </authorList>
    </citation>
    <scope>NUCLEOTIDE SEQUENCE</scope>
    <source>
        <strain evidence="6">CGMCC 1.15178</strain>
    </source>
</reference>
<accession>A0A916ZC01</accession>
<feature type="domain" description="HTH araC/xylS-type" evidence="5">
    <location>
        <begin position="635"/>
        <end position="734"/>
    </location>
</feature>
<reference evidence="6" key="1">
    <citation type="journal article" date="2014" name="Int. J. Syst. Evol. Microbiol.">
        <title>Complete genome sequence of Corynebacterium casei LMG S-19264T (=DSM 44701T), isolated from a smear-ripened cheese.</title>
        <authorList>
            <consortium name="US DOE Joint Genome Institute (JGI-PGF)"/>
            <person name="Walter F."/>
            <person name="Albersmeier A."/>
            <person name="Kalinowski J."/>
            <person name="Ruckert C."/>
        </authorList>
    </citation>
    <scope>NUCLEOTIDE SEQUENCE</scope>
    <source>
        <strain evidence="6">CGMCC 1.15178</strain>
    </source>
</reference>
<name>A0A916ZC01_9BACL</name>
<dbReference type="PROSITE" id="PS01124">
    <property type="entry name" value="HTH_ARAC_FAMILY_2"/>
    <property type="match status" value="1"/>
</dbReference>
<dbReference type="InterPro" id="IPR041522">
    <property type="entry name" value="CdaR_GGDEF"/>
</dbReference>
<dbReference type="EMBL" id="BMHP01000003">
    <property type="protein sequence ID" value="GGD84690.1"/>
    <property type="molecule type" value="Genomic_DNA"/>
</dbReference>
<dbReference type="InterPro" id="IPR009057">
    <property type="entry name" value="Homeodomain-like_sf"/>
</dbReference>
<keyword evidence="2" id="KW-0238">DNA-binding</keyword>
<feature type="transmembrane region" description="Helical" evidence="4">
    <location>
        <begin position="6"/>
        <end position="29"/>
    </location>
</feature>
<dbReference type="SUPFAM" id="SSF46689">
    <property type="entry name" value="Homeodomain-like"/>
    <property type="match status" value="2"/>
</dbReference>
<evidence type="ECO:0000313" key="7">
    <source>
        <dbReference type="Proteomes" id="UP000612456"/>
    </source>
</evidence>
<dbReference type="PRINTS" id="PR00032">
    <property type="entry name" value="HTHARAC"/>
</dbReference>
<keyword evidence="7" id="KW-1185">Reference proteome</keyword>
<dbReference type="AlphaFoldDB" id="A0A916ZC01"/>
<evidence type="ECO:0000256" key="2">
    <source>
        <dbReference type="ARBA" id="ARBA00023125"/>
    </source>
</evidence>
<evidence type="ECO:0000259" key="5">
    <source>
        <dbReference type="PROSITE" id="PS01124"/>
    </source>
</evidence>
<comment type="caution">
    <text evidence="6">The sequence shown here is derived from an EMBL/GenBank/DDBJ whole genome shotgun (WGS) entry which is preliminary data.</text>
</comment>
<evidence type="ECO:0000256" key="3">
    <source>
        <dbReference type="ARBA" id="ARBA00023163"/>
    </source>
</evidence>
<keyword evidence="4" id="KW-1133">Transmembrane helix</keyword>
<evidence type="ECO:0000256" key="1">
    <source>
        <dbReference type="ARBA" id="ARBA00023015"/>
    </source>
</evidence>
<dbReference type="Pfam" id="PF12833">
    <property type="entry name" value="HTH_18"/>
    <property type="match status" value="1"/>
</dbReference>
<dbReference type="Proteomes" id="UP000612456">
    <property type="component" value="Unassembled WGS sequence"/>
</dbReference>
<evidence type="ECO:0000313" key="6">
    <source>
        <dbReference type="EMBL" id="GGD84690.1"/>
    </source>
</evidence>
<dbReference type="Gene3D" id="1.10.10.60">
    <property type="entry name" value="Homeodomain-like"/>
    <property type="match status" value="2"/>
</dbReference>
<dbReference type="InterPro" id="IPR020449">
    <property type="entry name" value="Tscrpt_reg_AraC-type_HTH"/>
</dbReference>
<dbReference type="InterPro" id="IPR018060">
    <property type="entry name" value="HTH_AraC"/>
</dbReference>
<dbReference type="RefSeq" id="WP_188995834.1">
    <property type="nucleotide sequence ID" value="NZ_BMHP01000003.1"/>
</dbReference>
<dbReference type="GO" id="GO:0043565">
    <property type="term" value="F:sequence-specific DNA binding"/>
    <property type="evidence" value="ECO:0007669"/>
    <property type="project" value="InterPro"/>
</dbReference>
<gene>
    <name evidence="6" type="primary">ytdP</name>
    <name evidence="6" type="ORF">GCM10010911_48830</name>
</gene>
<keyword evidence="4" id="KW-0812">Transmembrane</keyword>
<dbReference type="InterPro" id="IPR018062">
    <property type="entry name" value="HTH_AraC-typ_CS"/>
</dbReference>
<dbReference type="Pfam" id="PF17853">
    <property type="entry name" value="GGDEF_2"/>
    <property type="match status" value="1"/>
</dbReference>
<organism evidence="6 7">
    <name type="scientific">Paenibacillus nasutitermitis</name>
    <dbReference type="NCBI Taxonomy" id="1652958"/>
    <lineage>
        <taxon>Bacteria</taxon>
        <taxon>Bacillati</taxon>
        <taxon>Bacillota</taxon>
        <taxon>Bacilli</taxon>
        <taxon>Bacillales</taxon>
        <taxon>Paenibacillaceae</taxon>
        <taxon>Paenibacillus</taxon>
    </lineage>
</organism>